<dbReference type="GO" id="GO:0006564">
    <property type="term" value="P:L-serine biosynthetic process"/>
    <property type="evidence" value="ECO:0007669"/>
    <property type="project" value="UniProtKB-KW"/>
</dbReference>
<dbReference type="EC" id="3.1.3.3" evidence="3"/>
<dbReference type="GO" id="GO:0005737">
    <property type="term" value="C:cytoplasm"/>
    <property type="evidence" value="ECO:0007669"/>
    <property type="project" value="TreeGrafter"/>
</dbReference>
<keyword evidence="5" id="KW-0479">Metal-binding</keyword>
<evidence type="ECO:0000256" key="7">
    <source>
        <dbReference type="ARBA" id="ARBA00022842"/>
    </source>
</evidence>
<name>A0A6J4LHM9_9BACT</name>
<comment type="catalytic activity">
    <reaction evidence="9">
        <text>O-phospho-L-serine + H2O = L-serine + phosphate</text>
        <dbReference type="Rhea" id="RHEA:21208"/>
        <dbReference type="ChEBI" id="CHEBI:15377"/>
        <dbReference type="ChEBI" id="CHEBI:33384"/>
        <dbReference type="ChEBI" id="CHEBI:43474"/>
        <dbReference type="ChEBI" id="CHEBI:57524"/>
        <dbReference type="EC" id="3.1.3.3"/>
    </reaction>
</comment>
<dbReference type="InterPro" id="IPR036412">
    <property type="entry name" value="HAD-like_sf"/>
</dbReference>
<comment type="catalytic activity">
    <reaction evidence="10">
        <text>O-phospho-D-serine + H2O = D-serine + phosphate</text>
        <dbReference type="Rhea" id="RHEA:24873"/>
        <dbReference type="ChEBI" id="CHEBI:15377"/>
        <dbReference type="ChEBI" id="CHEBI:35247"/>
        <dbReference type="ChEBI" id="CHEBI:43474"/>
        <dbReference type="ChEBI" id="CHEBI:58680"/>
        <dbReference type="EC" id="3.1.3.3"/>
    </reaction>
</comment>
<evidence type="ECO:0000256" key="1">
    <source>
        <dbReference type="ARBA" id="ARBA00001946"/>
    </source>
</evidence>
<dbReference type="AlphaFoldDB" id="A0A6J4LHM9"/>
<dbReference type="Pfam" id="PF00702">
    <property type="entry name" value="Hydrolase"/>
    <property type="match status" value="1"/>
</dbReference>
<evidence type="ECO:0000256" key="4">
    <source>
        <dbReference type="ARBA" id="ARBA00022605"/>
    </source>
</evidence>
<keyword evidence="6 11" id="KW-0378">Hydrolase</keyword>
<comment type="pathway">
    <text evidence="2">Amino-acid biosynthesis; L-serine biosynthesis; L-serine from 3-phospho-D-glycerate: step 3/3.</text>
</comment>
<dbReference type="PANTHER" id="PTHR43344:SF2">
    <property type="entry name" value="PHOSPHOSERINE PHOSPHATASE"/>
    <property type="match status" value="1"/>
</dbReference>
<dbReference type="InterPro" id="IPR050582">
    <property type="entry name" value="HAD-like_SerB"/>
</dbReference>
<dbReference type="SUPFAM" id="SSF56784">
    <property type="entry name" value="HAD-like"/>
    <property type="match status" value="1"/>
</dbReference>
<evidence type="ECO:0000256" key="8">
    <source>
        <dbReference type="ARBA" id="ARBA00023299"/>
    </source>
</evidence>
<dbReference type="EMBL" id="CADCTW010000128">
    <property type="protein sequence ID" value="CAA9332923.1"/>
    <property type="molecule type" value="Genomic_DNA"/>
</dbReference>
<reference evidence="11" key="1">
    <citation type="submission" date="2020-02" db="EMBL/GenBank/DDBJ databases">
        <authorList>
            <person name="Meier V. D."/>
        </authorList>
    </citation>
    <scope>NUCLEOTIDE SEQUENCE</scope>
    <source>
        <strain evidence="11">AVDCRST_MAG68</strain>
    </source>
</reference>
<evidence type="ECO:0000256" key="2">
    <source>
        <dbReference type="ARBA" id="ARBA00005135"/>
    </source>
</evidence>
<evidence type="ECO:0000313" key="11">
    <source>
        <dbReference type="EMBL" id="CAA9332923.1"/>
    </source>
</evidence>
<evidence type="ECO:0000256" key="6">
    <source>
        <dbReference type="ARBA" id="ARBA00022801"/>
    </source>
</evidence>
<accession>A0A6J4LHM9</accession>
<dbReference type="GO" id="GO:0036424">
    <property type="term" value="F:L-phosphoserine phosphatase activity"/>
    <property type="evidence" value="ECO:0007669"/>
    <property type="project" value="TreeGrafter"/>
</dbReference>
<comment type="cofactor">
    <cofactor evidence="1">
        <name>Mg(2+)</name>
        <dbReference type="ChEBI" id="CHEBI:18420"/>
    </cofactor>
</comment>
<protein>
    <recommendedName>
        <fullName evidence="3">phosphoserine phosphatase</fullName>
        <ecNumber evidence="3">3.1.3.3</ecNumber>
    </recommendedName>
</protein>
<dbReference type="Gene3D" id="1.10.150.210">
    <property type="entry name" value="Phosphoserine phosphatase, domain 2"/>
    <property type="match status" value="1"/>
</dbReference>
<sequence length="240" mass="24887">MSFSTIVFDCDSTLARVEGIDELAGAHAGEVRALTEGAMAGTIPLEEVYARRLQIIRPTRDRVDALGREYAAALVPDARETVAALRFLGKTVRILSGGLLPAVQAVAGELGIAPADVAAVAIHFDAAGGYAGFDAASPLARSGGKAEVLRAWSLPRPALLVGDGATDLEARPAVDAFAAYMGVAFREAVAAGADYVLRDASLAPVVALAADDADRARLANSPYAELLARGDRMMGRIARS</sequence>
<dbReference type="InterPro" id="IPR023214">
    <property type="entry name" value="HAD_sf"/>
</dbReference>
<proteinExistence type="predicted"/>
<dbReference type="NCBIfam" id="TIGR01488">
    <property type="entry name" value="HAD-SF-IB"/>
    <property type="match status" value="1"/>
</dbReference>
<dbReference type="Gene3D" id="3.40.50.1000">
    <property type="entry name" value="HAD superfamily/HAD-like"/>
    <property type="match status" value="1"/>
</dbReference>
<evidence type="ECO:0000256" key="9">
    <source>
        <dbReference type="ARBA" id="ARBA00048138"/>
    </source>
</evidence>
<organism evidence="11">
    <name type="scientific">uncultured Gemmatimonadota bacterium</name>
    <dbReference type="NCBI Taxonomy" id="203437"/>
    <lineage>
        <taxon>Bacteria</taxon>
        <taxon>Pseudomonadati</taxon>
        <taxon>Gemmatimonadota</taxon>
        <taxon>environmental samples</taxon>
    </lineage>
</organism>
<dbReference type="PANTHER" id="PTHR43344">
    <property type="entry name" value="PHOSPHOSERINE PHOSPHATASE"/>
    <property type="match status" value="1"/>
</dbReference>
<evidence type="ECO:0000256" key="10">
    <source>
        <dbReference type="ARBA" id="ARBA00048523"/>
    </source>
</evidence>
<keyword evidence="8" id="KW-0718">Serine biosynthesis</keyword>
<evidence type="ECO:0000256" key="3">
    <source>
        <dbReference type="ARBA" id="ARBA00012640"/>
    </source>
</evidence>
<gene>
    <name evidence="11" type="ORF">AVDCRST_MAG68-2587</name>
</gene>
<evidence type="ECO:0000256" key="5">
    <source>
        <dbReference type="ARBA" id="ARBA00022723"/>
    </source>
</evidence>
<keyword evidence="4" id="KW-0028">Amino-acid biosynthesis</keyword>
<dbReference type="GO" id="GO:0000287">
    <property type="term" value="F:magnesium ion binding"/>
    <property type="evidence" value="ECO:0007669"/>
    <property type="project" value="TreeGrafter"/>
</dbReference>
<keyword evidence="7" id="KW-0460">Magnesium</keyword>